<protein>
    <submittedName>
        <fullName evidence="1">Uncharacterized protein</fullName>
    </submittedName>
</protein>
<evidence type="ECO:0000313" key="2">
    <source>
        <dbReference type="Proteomes" id="UP001164794"/>
    </source>
</evidence>
<keyword evidence="2" id="KW-1185">Reference proteome</keyword>
<evidence type="ECO:0000313" key="1">
    <source>
        <dbReference type="EMBL" id="WAV96588.1"/>
    </source>
</evidence>
<proteinExistence type="predicted"/>
<dbReference type="Proteomes" id="UP001164794">
    <property type="component" value="Chromosome"/>
</dbReference>
<accession>A0ABY7JH44</accession>
<dbReference type="RefSeq" id="WP_269264065.1">
    <property type="nucleotide sequence ID" value="NZ_CP098248.1"/>
</dbReference>
<sequence>MSQDIKELEEIRRLMYEASSPHLSRNVYYALENFEISGCQIAYIAISDTIAEIIKCRKDHWKWKDKSEISKPISDLKYWLQYFLELTEKAEAEINRIV</sequence>
<organism evidence="1 2">
    <name type="scientific">Oxalobacter aliiformigenes</name>
    <dbReference type="NCBI Taxonomy" id="2946593"/>
    <lineage>
        <taxon>Bacteria</taxon>
        <taxon>Pseudomonadati</taxon>
        <taxon>Pseudomonadota</taxon>
        <taxon>Betaproteobacteria</taxon>
        <taxon>Burkholderiales</taxon>
        <taxon>Oxalobacteraceae</taxon>
        <taxon>Oxalobacter</taxon>
    </lineage>
</organism>
<reference evidence="1" key="1">
    <citation type="journal article" date="2022" name="Front. Microbiol.">
        <title>New perspectives on an old grouping: The genomic and phenotypic variability of Oxalobacter formigenes and the implications for calcium oxalate stone prevention.</title>
        <authorList>
            <person name="Chmiel J.A."/>
            <person name="Carr C."/>
            <person name="Stuivenberg G.A."/>
            <person name="Venema R."/>
            <person name="Chanyi R.M."/>
            <person name="Al K.F."/>
            <person name="Giguere D."/>
            <person name="Say H."/>
            <person name="Akouris P.P."/>
            <person name="Dominguez Romero S.A."/>
            <person name="Kwong A."/>
            <person name="Tai V."/>
            <person name="Koval S.F."/>
            <person name="Razvi H."/>
            <person name="Bjazevic J."/>
            <person name="Burton J.P."/>
        </authorList>
    </citation>
    <scope>NUCLEOTIDE SEQUENCE</scope>
    <source>
        <strain evidence="1">HOxNP-1</strain>
    </source>
</reference>
<gene>
    <name evidence="1" type="ORF">NB645_07080</name>
</gene>
<dbReference type="EMBL" id="CP098248">
    <property type="protein sequence ID" value="WAV96588.1"/>
    <property type="molecule type" value="Genomic_DNA"/>
</dbReference>
<name>A0ABY7JH44_9BURK</name>